<reference evidence="3" key="2">
    <citation type="submission" date="2020-08" db="EMBL/GenBank/DDBJ databases">
        <authorList>
            <person name="Kikuchi T."/>
        </authorList>
    </citation>
    <scope>NUCLEOTIDE SEQUENCE</scope>
    <source>
        <strain evidence="2">Ka4C1</strain>
    </source>
</reference>
<proteinExistence type="predicted"/>
<evidence type="ECO:0000313" key="4">
    <source>
        <dbReference type="Proteomes" id="UP000095284"/>
    </source>
</evidence>
<evidence type="ECO:0000313" key="2">
    <source>
        <dbReference type="EMBL" id="CAD5222426.1"/>
    </source>
</evidence>
<name>A0A1I7SQP9_BURXY</name>
<accession>A0A1I7SQP9</accession>
<evidence type="ECO:0000313" key="5">
    <source>
        <dbReference type="Proteomes" id="UP000659654"/>
    </source>
</evidence>
<feature type="region of interest" description="Disordered" evidence="1">
    <location>
        <begin position="116"/>
        <end position="148"/>
    </location>
</feature>
<dbReference type="EMBL" id="CAJFDI010000003">
    <property type="protein sequence ID" value="CAD5222426.1"/>
    <property type="molecule type" value="Genomic_DNA"/>
</dbReference>
<keyword evidence="5" id="KW-1185">Reference proteome</keyword>
<dbReference type="Proteomes" id="UP000095284">
    <property type="component" value="Unplaced"/>
</dbReference>
<sequence>MHRSLSAQKKMHRRRGSARVLVGVSGNPPFDNCCPRTKAPTVAFSSPFVFPFRSCRPPTTSTCATRRLSSLVYGRRPGRWEDDGAKGRERKQSVWRDLLLYASVVLRVLRARRSPLMTPNPAPGSAARPAVVSKGRAQRTDRFRKPNRLKTALEETEFKV</sequence>
<dbReference type="Proteomes" id="UP000582659">
    <property type="component" value="Unassembled WGS sequence"/>
</dbReference>
<evidence type="ECO:0000313" key="3">
    <source>
        <dbReference type="EMBL" id="CAG9110213.1"/>
    </source>
</evidence>
<gene>
    <name evidence="2" type="ORF">BXYJ_LOCUS7394</name>
</gene>
<organism evidence="4 6">
    <name type="scientific">Bursaphelenchus xylophilus</name>
    <name type="common">Pinewood nematode worm</name>
    <name type="synonym">Aphelenchoides xylophilus</name>
    <dbReference type="NCBI Taxonomy" id="6326"/>
    <lineage>
        <taxon>Eukaryota</taxon>
        <taxon>Metazoa</taxon>
        <taxon>Ecdysozoa</taxon>
        <taxon>Nematoda</taxon>
        <taxon>Chromadorea</taxon>
        <taxon>Rhabditida</taxon>
        <taxon>Tylenchina</taxon>
        <taxon>Tylenchomorpha</taxon>
        <taxon>Aphelenchoidea</taxon>
        <taxon>Aphelenchoididae</taxon>
        <taxon>Bursaphelenchus</taxon>
    </lineage>
</organism>
<protein>
    <submittedName>
        <fullName evidence="2">(pine wood nematode) hypothetical protein</fullName>
    </submittedName>
</protein>
<dbReference type="Proteomes" id="UP000659654">
    <property type="component" value="Unassembled WGS sequence"/>
</dbReference>
<reference evidence="6" key="1">
    <citation type="submission" date="2016-11" db="UniProtKB">
        <authorList>
            <consortium name="WormBaseParasite"/>
        </authorList>
    </citation>
    <scope>IDENTIFICATION</scope>
</reference>
<dbReference type="AlphaFoldDB" id="A0A1I7SQP9"/>
<evidence type="ECO:0000313" key="6">
    <source>
        <dbReference type="WBParaSite" id="BXY_1536200.1"/>
    </source>
</evidence>
<evidence type="ECO:0000256" key="1">
    <source>
        <dbReference type="SAM" id="MobiDB-lite"/>
    </source>
</evidence>
<dbReference type="EMBL" id="CAJFCV020000003">
    <property type="protein sequence ID" value="CAG9110213.1"/>
    <property type="molecule type" value="Genomic_DNA"/>
</dbReference>
<dbReference type="WBParaSite" id="BXY_1536200.1">
    <property type="protein sequence ID" value="BXY_1536200.1"/>
    <property type="gene ID" value="BXY_1536200"/>
</dbReference>